<dbReference type="Proteomes" id="UP000198893">
    <property type="component" value="Unassembled WGS sequence"/>
</dbReference>
<dbReference type="STRING" id="569882.SAMN04490248_11145"/>
<name>A0A1H8S9V7_9RHOB</name>
<gene>
    <name evidence="1" type="ORF">SAMN04490248_11145</name>
</gene>
<sequence>MTDPTPLPDLTEGEEHLATFAPDPGAYLRGNAWMAAAAMAGGMAVLWALGNPHAWTGAVGGLAAVGLRAAYMRSEEMAAHWHLTSARLLGPQGRSVRLGEIKALNILGPVVQIVTLSGDKHLIKYQPDTAATIAAIRRAQSGGRP</sequence>
<accession>A0A1H8S9V7</accession>
<reference evidence="1 2" key="1">
    <citation type="submission" date="2016-10" db="EMBL/GenBank/DDBJ databases">
        <authorList>
            <person name="de Groot N.N."/>
        </authorList>
    </citation>
    <scope>NUCLEOTIDE SEQUENCE [LARGE SCALE GENOMIC DNA]</scope>
    <source>
        <strain evidence="1 2">DSM 27842</strain>
    </source>
</reference>
<evidence type="ECO:0008006" key="3">
    <source>
        <dbReference type="Google" id="ProtNLM"/>
    </source>
</evidence>
<dbReference type="OrthoDB" id="7861868at2"/>
<keyword evidence="2" id="KW-1185">Reference proteome</keyword>
<dbReference type="RefSeq" id="WP_093118187.1">
    <property type="nucleotide sequence ID" value="NZ_FODS01000011.1"/>
</dbReference>
<evidence type="ECO:0000313" key="2">
    <source>
        <dbReference type="Proteomes" id="UP000198893"/>
    </source>
</evidence>
<proteinExistence type="predicted"/>
<protein>
    <recommendedName>
        <fullName evidence="3">PH domain-containing protein</fullName>
    </recommendedName>
</protein>
<evidence type="ECO:0000313" key="1">
    <source>
        <dbReference type="EMBL" id="SEO74953.1"/>
    </source>
</evidence>
<dbReference type="EMBL" id="FODS01000011">
    <property type="protein sequence ID" value="SEO74953.1"/>
    <property type="molecule type" value="Genomic_DNA"/>
</dbReference>
<organism evidence="1 2">
    <name type="scientific">Salinihabitans flavidus</name>
    <dbReference type="NCBI Taxonomy" id="569882"/>
    <lineage>
        <taxon>Bacteria</taxon>
        <taxon>Pseudomonadati</taxon>
        <taxon>Pseudomonadota</taxon>
        <taxon>Alphaproteobacteria</taxon>
        <taxon>Rhodobacterales</taxon>
        <taxon>Roseobacteraceae</taxon>
        <taxon>Salinihabitans</taxon>
    </lineage>
</organism>
<dbReference type="AlphaFoldDB" id="A0A1H8S9V7"/>